<gene>
    <name evidence="7" type="ORF">J2S14_003044</name>
</gene>
<evidence type="ECO:0000259" key="6">
    <source>
        <dbReference type="PROSITE" id="PS50977"/>
    </source>
</evidence>
<dbReference type="InterPro" id="IPR039538">
    <property type="entry name" value="BetI_C"/>
</dbReference>
<proteinExistence type="predicted"/>
<dbReference type="PANTHER" id="PTHR30055:SF226">
    <property type="entry name" value="HTH-TYPE TRANSCRIPTIONAL REGULATOR PKSA"/>
    <property type="match status" value="1"/>
</dbReference>
<feature type="domain" description="HTH tetR-type" evidence="6">
    <location>
        <begin position="1"/>
        <end position="61"/>
    </location>
</feature>
<dbReference type="SUPFAM" id="SSF46689">
    <property type="entry name" value="Homeodomain-like"/>
    <property type="match status" value="2"/>
</dbReference>
<evidence type="ECO:0000256" key="4">
    <source>
        <dbReference type="ARBA" id="ARBA00023163"/>
    </source>
</evidence>
<name>A0ABU0D767_9BACI</name>
<keyword evidence="1" id="KW-0678">Repressor</keyword>
<dbReference type="PANTHER" id="PTHR30055">
    <property type="entry name" value="HTH-TYPE TRANSCRIPTIONAL REGULATOR RUTR"/>
    <property type="match status" value="1"/>
</dbReference>
<dbReference type="InterPro" id="IPR001647">
    <property type="entry name" value="HTH_TetR"/>
</dbReference>
<dbReference type="PROSITE" id="PS50977">
    <property type="entry name" value="HTH_TETR_2"/>
    <property type="match status" value="2"/>
</dbReference>
<evidence type="ECO:0000313" key="7">
    <source>
        <dbReference type="EMBL" id="MDQ0344203.1"/>
    </source>
</evidence>
<sequence length="259" mass="29169">MKPHDRIMAAVKEIADKSPADKITFADIAKSAGVHWTTVRRHFGSKETMREKIINFQVSSQKTFLDTKTKILDSANKVFGKYGYEGATLDLIAEDAGMTKGAVYWHFSSKGDLFIELINKSLRDLISELPSQLEAVFQFPEPETALNSLLKSQFQVCEEENDDQPTLFFEFISQRRDTEVKEKLNEAFANLFAETAKILRKLQKRGLISENVDSEALSVTLHGLINGMVLMWTVSPRAAPLTQLVDSISKVIWEGIKPN</sequence>
<dbReference type="Pfam" id="PF13977">
    <property type="entry name" value="TetR_C_6"/>
    <property type="match status" value="1"/>
</dbReference>
<keyword evidence="4" id="KW-0804">Transcription</keyword>
<keyword evidence="3 5" id="KW-0238">DNA-binding</keyword>
<dbReference type="InterPro" id="IPR036271">
    <property type="entry name" value="Tet_transcr_reg_TetR-rel_C_sf"/>
</dbReference>
<comment type="caution">
    <text evidence="7">The sequence shown here is derived from an EMBL/GenBank/DDBJ whole genome shotgun (WGS) entry which is preliminary data.</text>
</comment>
<evidence type="ECO:0000256" key="2">
    <source>
        <dbReference type="ARBA" id="ARBA00023015"/>
    </source>
</evidence>
<keyword evidence="2" id="KW-0805">Transcription regulation</keyword>
<feature type="domain" description="HTH tetR-type" evidence="6">
    <location>
        <begin position="65"/>
        <end position="125"/>
    </location>
</feature>
<accession>A0ABU0D767</accession>
<dbReference type="InterPro" id="IPR050109">
    <property type="entry name" value="HTH-type_TetR-like_transc_reg"/>
</dbReference>
<feature type="DNA-binding region" description="H-T-H motif" evidence="5">
    <location>
        <begin position="88"/>
        <end position="107"/>
    </location>
</feature>
<keyword evidence="8" id="KW-1185">Reference proteome</keyword>
<dbReference type="Gene3D" id="1.10.10.60">
    <property type="entry name" value="Homeodomain-like"/>
    <property type="match status" value="2"/>
</dbReference>
<organism evidence="7 8">
    <name type="scientific">Lederbergia wuyishanensis</name>
    <dbReference type="NCBI Taxonomy" id="1347903"/>
    <lineage>
        <taxon>Bacteria</taxon>
        <taxon>Bacillati</taxon>
        <taxon>Bacillota</taxon>
        <taxon>Bacilli</taxon>
        <taxon>Bacillales</taxon>
        <taxon>Bacillaceae</taxon>
        <taxon>Lederbergia</taxon>
    </lineage>
</organism>
<evidence type="ECO:0000256" key="1">
    <source>
        <dbReference type="ARBA" id="ARBA00022491"/>
    </source>
</evidence>
<dbReference type="EMBL" id="JAUSUO010000008">
    <property type="protein sequence ID" value="MDQ0344203.1"/>
    <property type="molecule type" value="Genomic_DNA"/>
</dbReference>
<dbReference type="PRINTS" id="PR00455">
    <property type="entry name" value="HTHTETR"/>
</dbReference>
<dbReference type="Proteomes" id="UP001232343">
    <property type="component" value="Unassembled WGS sequence"/>
</dbReference>
<evidence type="ECO:0000313" key="8">
    <source>
        <dbReference type="Proteomes" id="UP001232343"/>
    </source>
</evidence>
<protein>
    <submittedName>
        <fullName evidence="7">AcrR family transcriptional regulator</fullName>
    </submittedName>
</protein>
<evidence type="ECO:0000256" key="3">
    <source>
        <dbReference type="ARBA" id="ARBA00023125"/>
    </source>
</evidence>
<feature type="DNA-binding region" description="H-T-H motif" evidence="5">
    <location>
        <begin position="24"/>
        <end position="43"/>
    </location>
</feature>
<dbReference type="Pfam" id="PF00440">
    <property type="entry name" value="TetR_N"/>
    <property type="match status" value="1"/>
</dbReference>
<dbReference type="RefSeq" id="WP_244682475.1">
    <property type="nucleotide sequence ID" value="NZ_JALIRM010000011.1"/>
</dbReference>
<dbReference type="Gene3D" id="1.10.357.10">
    <property type="entry name" value="Tetracycline Repressor, domain 2"/>
    <property type="match status" value="1"/>
</dbReference>
<reference evidence="7 8" key="1">
    <citation type="submission" date="2023-07" db="EMBL/GenBank/DDBJ databases">
        <title>Genomic Encyclopedia of Type Strains, Phase IV (KMG-IV): sequencing the most valuable type-strain genomes for metagenomic binning, comparative biology and taxonomic classification.</title>
        <authorList>
            <person name="Goeker M."/>
        </authorList>
    </citation>
    <scope>NUCLEOTIDE SEQUENCE [LARGE SCALE GENOMIC DNA]</scope>
    <source>
        <strain evidence="7 8">DSM 27848</strain>
    </source>
</reference>
<dbReference type="InterPro" id="IPR009057">
    <property type="entry name" value="Homeodomain-like_sf"/>
</dbReference>
<dbReference type="SUPFAM" id="SSF48498">
    <property type="entry name" value="Tetracyclin repressor-like, C-terminal domain"/>
    <property type="match status" value="1"/>
</dbReference>
<evidence type="ECO:0000256" key="5">
    <source>
        <dbReference type="PROSITE-ProRule" id="PRU00335"/>
    </source>
</evidence>